<organism evidence="1 2">
    <name type="scientific">Cuscuta campestris</name>
    <dbReference type="NCBI Taxonomy" id="132261"/>
    <lineage>
        <taxon>Eukaryota</taxon>
        <taxon>Viridiplantae</taxon>
        <taxon>Streptophyta</taxon>
        <taxon>Embryophyta</taxon>
        <taxon>Tracheophyta</taxon>
        <taxon>Spermatophyta</taxon>
        <taxon>Magnoliopsida</taxon>
        <taxon>eudicotyledons</taxon>
        <taxon>Gunneridae</taxon>
        <taxon>Pentapetalae</taxon>
        <taxon>asterids</taxon>
        <taxon>lamiids</taxon>
        <taxon>Solanales</taxon>
        <taxon>Convolvulaceae</taxon>
        <taxon>Cuscuteae</taxon>
        <taxon>Cuscuta</taxon>
        <taxon>Cuscuta subgen. Grammica</taxon>
        <taxon>Cuscuta sect. Cleistogrammica</taxon>
    </lineage>
</organism>
<name>A0A484MWM7_9ASTE</name>
<dbReference type="EMBL" id="OOIL02004862">
    <property type="protein sequence ID" value="VFQ93343.1"/>
    <property type="molecule type" value="Genomic_DNA"/>
</dbReference>
<accession>A0A484MWM7</accession>
<dbReference type="Proteomes" id="UP000595140">
    <property type="component" value="Unassembled WGS sequence"/>
</dbReference>
<dbReference type="AlphaFoldDB" id="A0A484MWM7"/>
<evidence type="ECO:0000313" key="2">
    <source>
        <dbReference type="Proteomes" id="UP000595140"/>
    </source>
</evidence>
<reference evidence="1 2" key="1">
    <citation type="submission" date="2018-04" db="EMBL/GenBank/DDBJ databases">
        <authorList>
            <person name="Vogel A."/>
        </authorList>
    </citation>
    <scope>NUCLEOTIDE SEQUENCE [LARGE SCALE GENOMIC DNA]</scope>
</reference>
<keyword evidence="2" id="KW-1185">Reference proteome</keyword>
<sequence>MRPSSNDDRSRRAWAVTGLLRQRYWTVRDAVYPPFGSSSLSYHLGDHSNTMKESVRLNFKGKWMRGQKLFCGCFGLGRMEQERGSSG</sequence>
<proteinExistence type="predicted"/>
<evidence type="ECO:0000313" key="1">
    <source>
        <dbReference type="EMBL" id="VFQ93343.1"/>
    </source>
</evidence>
<protein>
    <submittedName>
        <fullName evidence="1">Uncharacterized protein</fullName>
    </submittedName>
</protein>
<gene>
    <name evidence="1" type="ORF">CCAM_LOCUS35119</name>
</gene>